<evidence type="ECO:0000256" key="3">
    <source>
        <dbReference type="ARBA" id="ARBA00022989"/>
    </source>
</evidence>
<feature type="region of interest" description="Disordered" evidence="5">
    <location>
        <begin position="109"/>
        <end position="164"/>
    </location>
</feature>
<protein>
    <submittedName>
        <fullName evidence="7">Gram-negative bacterial tonB protein</fullName>
    </submittedName>
</protein>
<evidence type="ECO:0000256" key="6">
    <source>
        <dbReference type="SAM" id="Phobius"/>
    </source>
</evidence>
<reference evidence="7" key="1">
    <citation type="submission" date="2019-11" db="EMBL/GenBank/DDBJ databases">
        <authorList>
            <person name="Feng L."/>
        </authorList>
    </citation>
    <scope>NUCLEOTIDE SEQUENCE</scope>
    <source>
        <strain evidence="7">VparvulaLFYP99</strain>
    </source>
</reference>
<feature type="compositionally biased region" description="Gly residues" evidence="5">
    <location>
        <begin position="120"/>
        <end position="152"/>
    </location>
</feature>
<gene>
    <name evidence="7" type="ORF">VPLFYP99_01017</name>
</gene>
<accession>A0A6N2Z2L9</accession>
<dbReference type="GO" id="GO:0016020">
    <property type="term" value="C:membrane"/>
    <property type="evidence" value="ECO:0007669"/>
    <property type="project" value="UniProtKB-SubCell"/>
</dbReference>
<dbReference type="Gene3D" id="3.30.1150.10">
    <property type="match status" value="1"/>
</dbReference>
<dbReference type="SUPFAM" id="SSF74653">
    <property type="entry name" value="TolA/TonB C-terminal domain"/>
    <property type="match status" value="1"/>
</dbReference>
<sequence>MVDKRYGIPFVAALALNLVYWGVVGDWFGHIKPPETPKKDLVINLDMGQQEPPQEKKDPEKLKIQPDDKPVAGGGKAGSVLPDLSGKPTEGLKNLNPYLGGNEMASVNLNGNTDNPVGNPGSGNVPGPGGGGVIGNGGLGNEGNGSKGGAPGPGDVERRGGSYDSSGYIARVESNKVMPQQAVRRGLSGRVSFEITFDADGNFAGANMIGSSGSSILDNAAASLVESSGGIENTTGEPVTIVVNVDYGYN</sequence>
<keyword evidence="3 6" id="KW-1133">Transmembrane helix</keyword>
<dbReference type="Pfam" id="PF03544">
    <property type="entry name" value="TonB_C"/>
    <property type="match status" value="1"/>
</dbReference>
<dbReference type="PROSITE" id="PS52015">
    <property type="entry name" value="TONB_CTD"/>
    <property type="match status" value="1"/>
</dbReference>
<comment type="subcellular location">
    <subcellularLocation>
        <location evidence="1">Membrane</location>
        <topology evidence="1">Single-pass membrane protein</topology>
    </subcellularLocation>
</comment>
<dbReference type="RefSeq" id="WP_174892119.1">
    <property type="nucleotide sequence ID" value="NZ_CACRUG010000005.1"/>
</dbReference>
<evidence type="ECO:0000256" key="4">
    <source>
        <dbReference type="ARBA" id="ARBA00023136"/>
    </source>
</evidence>
<dbReference type="AlphaFoldDB" id="A0A6N2Z2L9"/>
<proteinExistence type="predicted"/>
<keyword evidence="2 6" id="KW-0812">Transmembrane</keyword>
<dbReference type="InterPro" id="IPR037682">
    <property type="entry name" value="TonB_C"/>
</dbReference>
<feature type="compositionally biased region" description="Basic and acidic residues" evidence="5">
    <location>
        <begin position="53"/>
        <end position="70"/>
    </location>
</feature>
<evidence type="ECO:0000313" key="7">
    <source>
        <dbReference type="EMBL" id="VYT72110.1"/>
    </source>
</evidence>
<organism evidence="7">
    <name type="scientific">Veillonella parvula</name>
    <name type="common">Staphylococcus parvulus</name>
    <dbReference type="NCBI Taxonomy" id="29466"/>
    <lineage>
        <taxon>Bacteria</taxon>
        <taxon>Bacillati</taxon>
        <taxon>Bacillota</taxon>
        <taxon>Negativicutes</taxon>
        <taxon>Veillonellales</taxon>
        <taxon>Veillonellaceae</taxon>
        <taxon>Veillonella</taxon>
    </lineage>
</organism>
<evidence type="ECO:0000256" key="1">
    <source>
        <dbReference type="ARBA" id="ARBA00004167"/>
    </source>
</evidence>
<name>A0A6N2Z2L9_VEIPA</name>
<dbReference type="EMBL" id="CACRUG010000005">
    <property type="protein sequence ID" value="VYT72110.1"/>
    <property type="molecule type" value="Genomic_DNA"/>
</dbReference>
<keyword evidence="4 6" id="KW-0472">Membrane</keyword>
<dbReference type="InterPro" id="IPR006260">
    <property type="entry name" value="TonB/TolA_C"/>
</dbReference>
<evidence type="ECO:0000256" key="2">
    <source>
        <dbReference type="ARBA" id="ARBA00022692"/>
    </source>
</evidence>
<dbReference type="NCBIfam" id="TIGR01352">
    <property type="entry name" value="tonB_Cterm"/>
    <property type="match status" value="1"/>
</dbReference>
<feature type="region of interest" description="Disordered" evidence="5">
    <location>
        <begin position="50"/>
        <end position="89"/>
    </location>
</feature>
<dbReference type="GO" id="GO:0055085">
    <property type="term" value="P:transmembrane transport"/>
    <property type="evidence" value="ECO:0007669"/>
    <property type="project" value="InterPro"/>
</dbReference>
<evidence type="ECO:0000256" key="5">
    <source>
        <dbReference type="SAM" id="MobiDB-lite"/>
    </source>
</evidence>
<feature type="transmembrane region" description="Helical" evidence="6">
    <location>
        <begin position="6"/>
        <end position="29"/>
    </location>
</feature>